<proteinExistence type="predicted"/>
<accession>A0ABT0QCI9</accession>
<dbReference type="InterPro" id="IPR001173">
    <property type="entry name" value="Glyco_trans_2-like"/>
</dbReference>
<reference evidence="2" key="1">
    <citation type="submission" date="2022-05" db="EMBL/GenBank/DDBJ databases">
        <authorList>
            <person name="Park J.-S."/>
        </authorList>
    </citation>
    <scope>NUCLEOTIDE SEQUENCE</scope>
    <source>
        <strain evidence="2">2012CJ34-3</strain>
    </source>
</reference>
<keyword evidence="2" id="KW-0808">Transferase</keyword>
<dbReference type="GO" id="GO:0016757">
    <property type="term" value="F:glycosyltransferase activity"/>
    <property type="evidence" value="ECO:0007669"/>
    <property type="project" value="UniProtKB-KW"/>
</dbReference>
<dbReference type="Proteomes" id="UP001165381">
    <property type="component" value="Unassembled WGS sequence"/>
</dbReference>
<dbReference type="SUPFAM" id="SSF53448">
    <property type="entry name" value="Nucleotide-diphospho-sugar transferases"/>
    <property type="match status" value="1"/>
</dbReference>
<dbReference type="EC" id="2.4.-.-" evidence="2"/>
<protein>
    <submittedName>
        <fullName evidence="2">Glycosyltransferase</fullName>
        <ecNumber evidence="2">2.4.-.-</ecNumber>
    </submittedName>
</protein>
<gene>
    <name evidence="2" type="ORF">M3P09_06640</name>
</gene>
<sequence length="319" mass="37015">MPLYIPNEEGYYKESFEIFEMCLFSILKTAISPIKVSVISGGSCTNVHAKLIKLYKEKHIDELVLERDNIGKINCILKALRTANERLITITDSDVLFLNNWENEVLNVFKTFPKAGMVCPVPVFRTHLRLTSNIWMRNLFSNKLKFTSVKNPEAMTRFANSIGWPWLDIKYKDVIATLKGKNNMIAVVGASHFVGTYKREVFNKLPNKNSIYVLGGDSEFKYNDEPVLKMGGFRLSTNDNYAYHMGNILEPWMEEIYSNLKTQSNVYQDFKELKILKSNIVDYFISEKIFKKLFTIKAFKKRVFKMKGLNKEQIKNYLS</sequence>
<evidence type="ECO:0000259" key="1">
    <source>
        <dbReference type="Pfam" id="PF00535"/>
    </source>
</evidence>
<dbReference type="EMBL" id="JAMFLZ010000002">
    <property type="protein sequence ID" value="MCL6294665.1"/>
    <property type="molecule type" value="Genomic_DNA"/>
</dbReference>
<evidence type="ECO:0000313" key="3">
    <source>
        <dbReference type="Proteomes" id="UP001165381"/>
    </source>
</evidence>
<keyword evidence="2" id="KW-0328">Glycosyltransferase</keyword>
<organism evidence="2 3">
    <name type="scientific">Jejuia spongiicola</name>
    <dbReference type="NCBI Taxonomy" id="2942207"/>
    <lineage>
        <taxon>Bacteria</taxon>
        <taxon>Pseudomonadati</taxon>
        <taxon>Bacteroidota</taxon>
        <taxon>Flavobacteriia</taxon>
        <taxon>Flavobacteriales</taxon>
        <taxon>Flavobacteriaceae</taxon>
        <taxon>Jejuia</taxon>
    </lineage>
</organism>
<name>A0ABT0QCI9_9FLAO</name>
<dbReference type="InterPro" id="IPR029044">
    <property type="entry name" value="Nucleotide-diphossugar_trans"/>
</dbReference>
<comment type="caution">
    <text evidence="2">The sequence shown here is derived from an EMBL/GenBank/DDBJ whole genome shotgun (WGS) entry which is preliminary data.</text>
</comment>
<keyword evidence="3" id="KW-1185">Reference proteome</keyword>
<dbReference type="Gene3D" id="3.90.550.10">
    <property type="entry name" value="Spore Coat Polysaccharide Biosynthesis Protein SpsA, Chain A"/>
    <property type="match status" value="1"/>
</dbReference>
<evidence type="ECO:0000313" key="2">
    <source>
        <dbReference type="EMBL" id="MCL6294665.1"/>
    </source>
</evidence>
<dbReference type="RefSeq" id="WP_249972502.1">
    <property type="nucleotide sequence ID" value="NZ_JAMFLZ010000002.1"/>
</dbReference>
<dbReference type="Pfam" id="PF00535">
    <property type="entry name" value="Glycos_transf_2"/>
    <property type="match status" value="1"/>
</dbReference>
<feature type="domain" description="Glycosyltransferase 2-like" evidence="1">
    <location>
        <begin position="16"/>
        <end position="136"/>
    </location>
</feature>